<dbReference type="InterPro" id="IPR001104">
    <property type="entry name" value="3-oxo-5_a-steroid_4-DH_C"/>
</dbReference>
<organism evidence="7 8">
    <name type="scientific">Sanghuangporus baumii</name>
    <name type="common">Phellinus baumii</name>
    <dbReference type="NCBI Taxonomy" id="108892"/>
    <lineage>
        <taxon>Eukaryota</taxon>
        <taxon>Fungi</taxon>
        <taxon>Dikarya</taxon>
        <taxon>Basidiomycota</taxon>
        <taxon>Agaricomycotina</taxon>
        <taxon>Agaricomycetes</taxon>
        <taxon>Hymenochaetales</taxon>
        <taxon>Hymenochaetaceae</taxon>
        <taxon>Sanghuangporus</taxon>
    </lineage>
</organism>
<accession>A0A9Q5I3H9</accession>
<dbReference type="Proteomes" id="UP000757232">
    <property type="component" value="Unassembled WGS sequence"/>
</dbReference>
<dbReference type="PANTHER" id="PTHR10556">
    <property type="entry name" value="3-OXO-5-ALPHA-STEROID 4-DEHYDROGENASE"/>
    <property type="match status" value="1"/>
</dbReference>
<evidence type="ECO:0000313" key="7">
    <source>
        <dbReference type="EMBL" id="OCB91028.1"/>
    </source>
</evidence>
<sequence>MEIVCPITFVATLIKAPLSQGSATPPLSLSLRDPRTLLSLLFLIHYVNRALIYPLRSPPRSKAHICVPLVALFFQTTSGSLLGTYFSSPEAYAFLNSPRFGSAFSRPSFWLGITFWFLGWTGNVLHDEILMDIRRDALKKKQELVDKGRAKSSDKPHYGIPRGYLYHYISYPNYFCEWIEWAGFSLAAAPFPSLSYTGFTTADPPWLFFFSLVFVMWSRAYRGHLWYLSKFPDYPKERRAVIPFIL</sequence>
<evidence type="ECO:0000256" key="2">
    <source>
        <dbReference type="ARBA" id="ARBA00007742"/>
    </source>
</evidence>
<protein>
    <recommendedName>
        <fullName evidence="6">3-oxo-5-alpha-steroid 4-dehydrogenase C-terminal domain-containing protein</fullName>
    </recommendedName>
</protein>
<dbReference type="GO" id="GO:0016020">
    <property type="term" value="C:membrane"/>
    <property type="evidence" value="ECO:0007669"/>
    <property type="project" value="UniProtKB-SubCell"/>
</dbReference>
<dbReference type="PANTHER" id="PTHR10556:SF43">
    <property type="entry name" value="STEROID 5-ALPHA-REDUCTASE DET2"/>
    <property type="match status" value="1"/>
</dbReference>
<gene>
    <name evidence="7" type="ORF">A7U60_g1721</name>
</gene>
<comment type="similarity">
    <text evidence="2">Belongs to the steroid 5-alpha reductase family.</text>
</comment>
<keyword evidence="3" id="KW-0812">Transmembrane</keyword>
<reference evidence="7" key="1">
    <citation type="submission" date="2016-06" db="EMBL/GenBank/DDBJ databases">
        <title>Draft Genome sequence of the fungus Inonotus baumii.</title>
        <authorList>
            <person name="Zhu H."/>
            <person name="Lin W."/>
        </authorList>
    </citation>
    <scope>NUCLEOTIDE SEQUENCE</scope>
    <source>
        <strain evidence="7">821</strain>
    </source>
</reference>
<dbReference type="OrthoDB" id="5788137at2759"/>
<keyword evidence="5" id="KW-0472">Membrane</keyword>
<evidence type="ECO:0000313" key="8">
    <source>
        <dbReference type="Proteomes" id="UP000757232"/>
    </source>
</evidence>
<name>A0A9Q5I3H9_SANBA</name>
<evidence type="ECO:0000259" key="6">
    <source>
        <dbReference type="Pfam" id="PF02544"/>
    </source>
</evidence>
<evidence type="ECO:0000256" key="3">
    <source>
        <dbReference type="ARBA" id="ARBA00022692"/>
    </source>
</evidence>
<feature type="domain" description="3-oxo-5-alpha-steroid 4-dehydrogenase C-terminal" evidence="6">
    <location>
        <begin position="67"/>
        <end position="246"/>
    </location>
</feature>
<dbReference type="GO" id="GO:0006629">
    <property type="term" value="P:lipid metabolic process"/>
    <property type="evidence" value="ECO:0007669"/>
    <property type="project" value="InterPro"/>
</dbReference>
<dbReference type="EMBL" id="LNZH02000108">
    <property type="protein sequence ID" value="OCB91028.1"/>
    <property type="molecule type" value="Genomic_DNA"/>
</dbReference>
<keyword evidence="4" id="KW-1133">Transmembrane helix</keyword>
<evidence type="ECO:0000256" key="1">
    <source>
        <dbReference type="ARBA" id="ARBA00004141"/>
    </source>
</evidence>
<dbReference type="GO" id="GO:0016627">
    <property type="term" value="F:oxidoreductase activity, acting on the CH-CH group of donors"/>
    <property type="evidence" value="ECO:0007669"/>
    <property type="project" value="InterPro"/>
</dbReference>
<proteinExistence type="inferred from homology"/>
<keyword evidence="8" id="KW-1185">Reference proteome</keyword>
<dbReference type="AlphaFoldDB" id="A0A9Q5I3H9"/>
<dbReference type="InterPro" id="IPR039357">
    <property type="entry name" value="SRD5A/TECR"/>
</dbReference>
<dbReference type="Pfam" id="PF02544">
    <property type="entry name" value="Steroid_dh"/>
    <property type="match status" value="1"/>
</dbReference>
<comment type="caution">
    <text evidence="7">The sequence shown here is derived from an EMBL/GenBank/DDBJ whole genome shotgun (WGS) entry which is preliminary data.</text>
</comment>
<evidence type="ECO:0000256" key="5">
    <source>
        <dbReference type="ARBA" id="ARBA00023136"/>
    </source>
</evidence>
<evidence type="ECO:0000256" key="4">
    <source>
        <dbReference type="ARBA" id="ARBA00022989"/>
    </source>
</evidence>
<dbReference type="PROSITE" id="PS50244">
    <property type="entry name" value="S5A_REDUCTASE"/>
    <property type="match status" value="1"/>
</dbReference>
<comment type="subcellular location">
    <subcellularLocation>
        <location evidence="1">Membrane</location>
        <topology evidence="1">Multi-pass membrane protein</topology>
    </subcellularLocation>
</comment>